<dbReference type="Pfam" id="PF00563">
    <property type="entry name" value="EAL"/>
    <property type="match status" value="1"/>
</dbReference>
<dbReference type="SMART" id="SM00267">
    <property type="entry name" value="GGDEF"/>
    <property type="match status" value="1"/>
</dbReference>
<dbReference type="CDD" id="cd01949">
    <property type="entry name" value="GGDEF"/>
    <property type="match status" value="1"/>
</dbReference>
<comment type="caution">
    <text evidence="4">The sequence shown here is derived from an EMBL/GenBank/DDBJ whole genome shotgun (WGS) entry which is preliminary data.</text>
</comment>
<evidence type="ECO:0000259" key="2">
    <source>
        <dbReference type="PROSITE" id="PS50883"/>
    </source>
</evidence>
<evidence type="ECO:0000256" key="1">
    <source>
        <dbReference type="SAM" id="Phobius"/>
    </source>
</evidence>
<dbReference type="InterPro" id="IPR052155">
    <property type="entry name" value="Biofilm_reg_signaling"/>
</dbReference>
<keyword evidence="5" id="KW-1185">Reference proteome</keyword>
<dbReference type="SMART" id="SM00052">
    <property type="entry name" value="EAL"/>
    <property type="match status" value="1"/>
</dbReference>
<dbReference type="Proteomes" id="UP001320831">
    <property type="component" value="Unassembled WGS sequence"/>
</dbReference>
<dbReference type="InterPro" id="IPR000160">
    <property type="entry name" value="GGDEF_dom"/>
</dbReference>
<feature type="domain" description="EAL" evidence="2">
    <location>
        <begin position="477"/>
        <end position="726"/>
    </location>
</feature>
<dbReference type="Pfam" id="PF00990">
    <property type="entry name" value="GGDEF"/>
    <property type="match status" value="1"/>
</dbReference>
<proteinExistence type="predicted"/>
<dbReference type="InterPro" id="IPR029787">
    <property type="entry name" value="Nucleotide_cyclase"/>
</dbReference>
<keyword evidence="1" id="KW-0472">Membrane</keyword>
<dbReference type="InterPro" id="IPR001633">
    <property type="entry name" value="EAL_dom"/>
</dbReference>
<dbReference type="PROSITE" id="PS50883">
    <property type="entry name" value="EAL"/>
    <property type="match status" value="1"/>
</dbReference>
<evidence type="ECO:0000313" key="5">
    <source>
        <dbReference type="Proteomes" id="UP001320831"/>
    </source>
</evidence>
<dbReference type="NCBIfam" id="TIGR00254">
    <property type="entry name" value="GGDEF"/>
    <property type="match status" value="1"/>
</dbReference>
<dbReference type="SUPFAM" id="SSF141868">
    <property type="entry name" value="EAL domain-like"/>
    <property type="match status" value="1"/>
</dbReference>
<accession>A0ABT2LJG5</accession>
<dbReference type="Gene3D" id="3.30.70.270">
    <property type="match status" value="1"/>
</dbReference>
<dbReference type="SUPFAM" id="SSF55073">
    <property type="entry name" value="Nucleotide cyclase"/>
    <property type="match status" value="1"/>
</dbReference>
<reference evidence="4 5" key="1">
    <citation type="submission" date="2022-09" db="EMBL/GenBank/DDBJ databases">
        <title>Chelativorans salina sp. nov., a novel slightly halophilic bacterium isolated from a saline lake sediment enrichment.</title>
        <authorList>
            <person name="Gao L."/>
            <person name="Fang B.-Z."/>
            <person name="Li W.-J."/>
        </authorList>
    </citation>
    <scope>NUCLEOTIDE SEQUENCE [LARGE SCALE GENOMIC DNA]</scope>
    <source>
        <strain evidence="4 5">EGI FJ00035</strain>
    </source>
</reference>
<feature type="transmembrane region" description="Helical" evidence="1">
    <location>
        <begin position="12"/>
        <end position="35"/>
    </location>
</feature>
<dbReference type="CDD" id="cd01948">
    <property type="entry name" value="EAL"/>
    <property type="match status" value="1"/>
</dbReference>
<dbReference type="InterPro" id="IPR043128">
    <property type="entry name" value="Rev_trsase/Diguanyl_cyclase"/>
</dbReference>
<keyword evidence="1" id="KW-0812">Transmembrane</keyword>
<dbReference type="PROSITE" id="PS50887">
    <property type="entry name" value="GGDEF"/>
    <property type="match status" value="1"/>
</dbReference>
<dbReference type="EMBL" id="JAOCZP010000001">
    <property type="protein sequence ID" value="MCT7374371.1"/>
    <property type="molecule type" value="Genomic_DNA"/>
</dbReference>
<dbReference type="Pfam" id="PF05228">
    <property type="entry name" value="CHASE4"/>
    <property type="match status" value="1"/>
</dbReference>
<feature type="domain" description="GGDEF" evidence="3">
    <location>
        <begin position="335"/>
        <end position="468"/>
    </location>
</feature>
<protein>
    <submittedName>
        <fullName evidence="4">EAL domain-containing protein</fullName>
    </submittedName>
</protein>
<dbReference type="Gene3D" id="3.20.20.450">
    <property type="entry name" value="EAL domain"/>
    <property type="match status" value="1"/>
</dbReference>
<evidence type="ECO:0000313" key="4">
    <source>
        <dbReference type="EMBL" id="MCT7374371.1"/>
    </source>
</evidence>
<dbReference type="RefSeq" id="WP_260900760.1">
    <property type="nucleotide sequence ID" value="NZ_JAOCZP010000001.1"/>
</dbReference>
<organism evidence="4 5">
    <name type="scientific">Chelativorans salis</name>
    <dbReference type="NCBI Taxonomy" id="2978478"/>
    <lineage>
        <taxon>Bacteria</taxon>
        <taxon>Pseudomonadati</taxon>
        <taxon>Pseudomonadota</taxon>
        <taxon>Alphaproteobacteria</taxon>
        <taxon>Hyphomicrobiales</taxon>
        <taxon>Phyllobacteriaceae</taxon>
        <taxon>Chelativorans</taxon>
    </lineage>
</organism>
<dbReference type="InterPro" id="IPR007892">
    <property type="entry name" value="CHASE4"/>
</dbReference>
<keyword evidence="1" id="KW-1133">Transmembrane helix</keyword>
<sequence length="730" mass="80706">MNRTEESFTSQIRITLILIALLTIAVVTCIAMLAANRIDQAAVARQAQYVEHGIQEIIDALPREQESITIWDDHVTFARARDQQWLAENVGEWMHSYFGHERAYVLDEGNRPIYVMRDGKTIEPAGFMDDHAIYAKLAADLRKMLVARGAGNAGEATELSEVAAVKIIALSGRPVVISARPIVPFTTRLSVPAGEEYIYVSLKYLDTEAIEEISEHFLLEGVRFERAYPAASRGAAVQVTDSDGKTIGHLSWKADRPGIALIKGILPAALFAVAVAGGIGIYLGRRLRQASQRLSASERHARHLATHDTLTRLPNRALFETSFEAALQPARGDASETALLFLDLDRFKYVNDTLGHRAGDELVRQTAKRLRAVVGTQGMVARIGGDEFAIVVSSPEAREAALQLSQDVLAEIERPFRIDEDSVHVGISIGIAIAPEAGAEREELLRKADIALYEAKKKGRGCYEVFSEAMGDILRQRRVVEADLRKALEKGDELQLFYQPIYTNSGVMTGAEALLRWNHPVHGGMSPVFLIAIAEEAGMIMQLGDWILREACRMTANLNLLWISVNVSAMQLRDEHFADRCLAIINEMQVAPERIQIEVTETVLIENRDLAVATFKKLRASGVRVAIDDFGTGYSSMSYLQNYPVDSLKIDRSFIQALSDNEEGRAIVGAMVEMARALKLNVVAEGVETVDQRDMLSAMGCGTMQGYLFSRPLKAHQFVQFSQEETALRA</sequence>
<evidence type="ECO:0000259" key="3">
    <source>
        <dbReference type="PROSITE" id="PS50887"/>
    </source>
</evidence>
<dbReference type="InterPro" id="IPR035919">
    <property type="entry name" value="EAL_sf"/>
</dbReference>
<name>A0ABT2LJG5_9HYPH</name>
<dbReference type="PANTHER" id="PTHR44757:SF2">
    <property type="entry name" value="BIOFILM ARCHITECTURE MAINTENANCE PROTEIN MBAA"/>
    <property type="match status" value="1"/>
</dbReference>
<gene>
    <name evidence="4" type="ORF">N5A92_04910</name>
</gene>
<dbReference type="PANTHER" id="PTHR44757">
    <property type="entry name" value="DIGUANYLATE CYCLASE DGCP"/>
    <property type="match status" value="1"/>
</dbReference>